<dbReference type="PROSITE" id="PS51420">
    <property type="entry name" value="RHO"/>
    <property type="match status" value="1"/>
</dbReference>
<keyword evidence="4" id="KW-0488">Methylation</keyword>
<name>A0AA39GWE1_9BILA</name>
<keyword evidence="5" id="KW-0547">Nucleotide-binding</keyword>
<evidence type="ECO:0000256" key="3">
    <source>
        <dbReference type="ARBA" id="ARBA00022475"/>
    </source>
</evidence>
<dbReference type="PROSITE" id="PS51421">
    <property type="entry name" value="RAS"/>
    <property type="match status" value="1"/>
</dbReference>
<accession>A0AA39GWE1</accession>
<dbReference type="PANTHER" id="PTHR24070">
    <property type="entry name" value="RAS, DI-RAS, AND RHEB FAMILY MEMBERS OF SMALL GTPASE SUPERFAMILY"/>
    <property type="match status" value="1"/>
</dbReference>
<keyword evidence="6" id="KW-0342">GTP-binding</keyword>
<dbReference type="InterPro" id="IPR005225">
    <property type="entry name" value="Small_GTP-bd"/>
</dbReference>
<dbReference type="SUPFAM" id="SSF52540">
    <property type="entry name" value="P-loop containing nucleoside triphosphate hydrolases"/>
    <property type="match status" value="1"/>
</dbReference>
<comment type="subcellular location">
    <subcellularLocation>
        <location evidence="1">Cell membrane</location>
        <topology evidence="1">Lipid-anchor</topology>
    </subcellularLocation>
</comment>
<keyword evidence="7 10" id="KW-0472">Membrane</keyword>
<keyword evidence="10" id="KW-0812">Transmembrane</keyword>
<evidence type="ECO:0000256" key="9">
    <source>
        <dbReference type="ARBA" id="ARBA00023289"/>
    </source>
</evidence>
<dbReference type="SMART" id="SM00173">
    <property type="entry name" value="RAS"/>
    <property type="match status" value="1"/>
</dbReference>
<keyword evidence="3" id="KW-1003">Cell membrane</keyword>
<dbReference type="SMART" id="SM00176">
    <property type="entry name" value="RAN"/>
    <property type="match status" value="1"/>
</dbReference>
<dbReference type="Proteomes" id="UP001175271">
    <property type="component" value="Unassembled WGS sequence"/>
</dbReference>
<dbReference type="PRINTS" id="PR00449">
    <property type="entry name" value="RASTRNSFRMNG"/>
</dbReference>
<dbReference type="InterPro" id="IPR027417">
    <property type="entry name" value="P-loop_NTPase"/>
</dbReference>
<dbReference type="GO" id="GO:0003924">
    <property type="term" value="F:GTPase activity"/>
    <property type="evidence" value="ECO:0007669"/>
    <property type="project" value="InterPro"/>
</dbReference>
<reference evidence="11" key="1">
    <citation type="submission" date="2023-06" db="EMBL/GenBank/DDBJ databases">
        <title>Genomic analysis of the entomopathogenic nematode Steinernema hermaphroditum.</title>
        <authorList>
            <person name="Schwarz E.M."/>
            <person name="Heppert J.K."/>
            <person name="Baniya A."/>
            <person name="Schwartz H.T."/>
            <person name="Tan C.-H."/>
            <person name="Antoshechkin I."/>
            <person name="Sternberg P.W."/>
            <person name="Goodrich-Blair H."/>
            <person name="Dillman A.R."/>
        </authorList>
    </citation>
    <scope>NUCLEOTIDE SEQUENCE</scope>
    <source>
        <strain evidence="11">PS9179</strain>
        <tissue evidence="11">Whole animal</tissue>
    </source>
</reference>
<evidence type="ECO:0000256" key="2">
    <source>
        <dbReference type="ARBA" id="ARBA00008344"/>
    </source>
</evidence>
<dbReference type="PROSITE" id="PS51419">
    <property type="entry name" value="RAB"/>
    <property type="match status" value="1"/>
</dbReference>
<feature type="transmembrane region" description="Helical" evidence="10">
    <location>
        <begin position="201"/>
        <end position="222"/>
    </location>
</feature>
<keyword evidence="8" id="KW-0449">Lipoprotein</keyword>
<comment type="similarity">
    <text evidence="2">Belongs to the small GTPase superfamily. Ras family.</text>
</comment>
<dbReference type="GO" id="GO:0005886">
    <property type="term" value="C:plasma membrane"/>
    <property type="evidence" value="ECO:0007669"/>
    <property type="project" value="UniProtKB-SubCell"/>
</dbReference>
<organism evidence="11 12">
    <name type="scientific">Steinernema hermaphroditum</name>
    <dbReference type="NCBI Taxonomy" id="289476"/>
    <lineage>
        <taxon>Eukaryota</taxon>
        <taxon>Metazoa</taxon>
        <taxon>Ecdysozoa</taxon>
        <taxon>Nematoda</taxon>
        <taxon>Chromadorea</taxon>
        <taxon>Rhabditida</taxon>
        <taxon>Tylenchina</taxon>
        <taxon>Panagrolaimomorpha</taxon>
        <taxon>Strongyloidoidea</taxon>
        <taxon>Steinernematidae</taxon>
        <taxon>Steinernema</taxon>
    </lineage>
</organism>
<dbReference type="Pfam" id="PF00071">
    <property type="entry name" value="Ras"/>
    <property type="match status" value="1"/>
</dbReference>
<dbReference type="FunFam" id="3.40.50.300:FF:000080">
    <property type="entry name" value="Ras-like GTPase Ras1"/>
    <property type="match status" value="1"/>
</dbReference>
<sequence length="289" mass="32149">MAPPPTPSFRLVVVGGGGVGKSALTIQFIQQYFVIDYDPTIEDSYTKSCFIDEDLCKLEVLDTAGQEEFSTMREQYLRNGNGFLLVYAVTDRNSLEEVLKLHRLILRLKDRDEFPIMLVANKTDLLDERLISREEGQRVAHQLNVPYIECSAKERLNVDQAFHDLVRLIKSFQHQERQCVQQQQEVQTSKKKKKNLFTMQSSLITFVLIAILSATSSAQFLGGWGGMYGGYGMGGYGMGGYGLGGYGMMGMGGYGGYGMGMCCGGGYGYGGYGGMYGKRSVKYRSFKKN</sequence>
<dbReference type="Gene3D" id="3.40.50.300">
    <property type="entry name" value="P-loop containing nucleotide triphosphate hydrolases"/>
    <property type="match status" value="1"/>
</dbReference>
<keyword evidence="10" id="KW-1133">Transmembrane helix</keyword>
<keyword evidence="12" id="KW-1185">Reference proteome</keyword>
<evidence type="ECO:0000256" key="6">
    <source>
        <dbReference type="ARBA" id="ARBA00023134"/>
    </source>
</evidence>
<evidence type="ECO:0000313" key="12">
    <source>
        <dbReference type="Proteomes" id="UP001175271"/>
    </source>
</evidence>
<dbReference type="SMART" id="SM00174">
    <property type="entry name" value="RHO"/>
    <property type="match status" value="1"/>
</dbReference>
<evidence type="ECO:0000256" key="7">
    <source>
        <dbReference type="ARBA" id="ARBA00023136"/>
    </source>
</evidence>
<dbReference type="InterPro" id="IPR020849">
    <property type="entry name" value="Small_GTPase_Ras-type"/>
</dbReference>
<evidence type="ECO:0000313" key="11">
    <source>
        <dbReference type="EMBL" id="KAK0394793.1"/>
    </source>
</evidence>
<dbReference type="GO" id="GO:0005525">
    <property type="term" value="F:GTP binding"/>
    <property type="evidence" value="ECO:0007669"/>
    <property type="project" value="UniProtKB-KW"/>
</dbReference>
<keyword evidence="9" id="KW-0636">Prenylation</keyword>
<dbReference type="AlphaFoldDB" id="A0AA39GWE1"/>
<evidence type="ECO:0000256" key="5">
    <source>
        <dbReference type="ARBA" id="ARBA00022741"/>
    </source>
</evidence>
<evidence type="ECO:0000256" key="4">
    <source>
        <dbReference type="ARBA" id="ARBA00022481"/>
    </source>
</evidence>
<gene>
    <name evidence="11" type="ORF">QR680_000936</name>
</gene>
<proteinExistence type="inferred from homology"/>
<evidence type="ECO:0000256" key="10">
    <source>
        <dbReference type="SAM" id="Phobius"/>
    </source>
</evidence>
<comment type="caution">
    <text evidence="11">The sequence shown here is derived from an EMBL/GenBank/DDBJ whole genome shotgun (WGS) entry which is preliminary data.</text>
</comment>
<dbReference type="InterPro" id="IPR001806">
    <property type="entry name" value="Small_GTPase"/>
</dbReference>
<evidence type="ECO:0000256" key="8">
    <source>
        <dbReference type="ARBA" id="ARBA00023288"/>
    </source>
</evidence>
<evidence type="ECO:0000256" key="1">
    <source>
        <dbReference type="ARBA" id="ARBA00004193"/>
    </source>
</evidence>
<dbReference type="GO" id="GO:0007165">
    <property type="term" value="P:signal transduction"/>
    <property type="evidence" value="ECO:0007669"/>
    <property type="project" value="InterPro"/>
</dbReference>
<dbReference type="NCBIfam" id="TIGR00231">
    <property type="entry name" value="small_GTP"/>
    <property type="match status" value="1"/>
</dbReference>
<dbReference type="EMBL" id="JAUCMV010000005">
    <property type="protein sequence ID" value="KAK0394793.1"/>
    <property type="molecule type" value="Genomic_DNA"/>
</dbReference>
<dbReference type="SMART" id="SM00175">
    <property type="entry name" value="RAB"/>
    <property type="match status" value="1"/>
</dbReference>
<protein>
    <submittedName>
        <fullName evidence="11">Uncharacterized protein</fullName>
    </submittedName>
</protein>